<dbReference type="AlphaFoldDB" id="A0A1H1YWC5"/>
<evidence type="ECO:0000313" key="3">
    <source>
        <dbReference type="Proteomes" id="UP000198751"/>
    </source>
</evidence>
<accession>A0A1H1YWC5</accession>
<reference evidence="3" key="1">
    <citation type="submission" date="2016-10" db="EMBL/GenBank/DDBJ databases">
        <authorList>
            <person name="Varghese N."/>
            <person name="Submissions S."/>
        </authorList>
    </citation>
    <scope>NUCLEOTIDE SEQUENCE [LARGE SCALE GENOMIC DNA]</scope>
    <source>
        <strain evidence="3">IMMIB L-1606</strain>
    </source>
</reference>
<keyword evidence="1" id="KW-1133">Transmembrane helix</keyword>
<gene>
    <name evidence="2" type="ORF">SAMN04489743_2189</name>
</gene>
<evidence type="ECO:0000256" key="1">
    <source>
        <dbReference type="SAM" id="Phobius"/>
    </source>
</evidence>
<keyword evidence="1" id="KW-0812">Transmembrane</keyword>
<name>A0A1H1YWC5_9MICC</name>
<sequence>MGAVFGVAWSLMLTAGGAAVAASAPYGGAAPGGQYLAGHVLLGVGIGQLAAVLLRAAVQGVLGRLRAHADTRRGPQPVAGADAAERDIAAVPVPARVSTLPMRPAASLAPLRGRHAA</sequence>
<dbReference type="RefSeq" id="WP_091719969.1">
    <property type="nucleotide sequence ID" value="NZ_LT629779.1"/>
</dbReference>
<evidence type="ECO:0000313" key="2">
    <source>
        <dbReference type="EMBL" id="SDT25835.1"/>
    </source>
</evidence>
<keyword evidence="1" id="KW-0472">Membrane</keyword>
<organism evidence="2 3">
    <name type="scientific">Pseudarthrobacter equi</name>
    <dbReference type="NCBI Taxonomy" id="728066"/>
    <lineage>
        <taxon>Bacteria</taxon>
        <taxon>Bacillati</taxon>
        <taxon>Actinomycetota</taxon>
        <taxon>Actinomycetes</taxon>
        <taxon>Micrococcales</taxon>
        <taxon>Micrococcaceae</taxon>
        <taxon>Pseudarthrobacter</taxon>
    </lineage>
</organism>
<keyword evidence="3" id="KW-1185">Reference proteome</keyword>
<protein>
    <submittedName>
        <fullName evidence="2">Uncharacterized protein</fullName>
    </submittedName>
</protein>
<proteinExistence type="predicted"/>
<dbReference type="Proteomes" id="UP000198751">
    <property type="component" value="Chromosome I"/>
</dbReference>
<feature type="transmembrane region" description="Helical" evidence="1">
    <location>
        <begin position="37"/>
        <end position="58"/>
    </location>
</feature>
<dbReference type="EMBL" id="LT629779">
    <property type="protein sequence ID" value="SDT25835.1"/>
    <property type="molecule type" value="Genomic_DNA"/>
</dbReference>